<accession>A0A975U0Z2</accession>
<dbReference type="AlphaFoldDB" id="A0A975U0Z2"/>
<dbReference type="SMART" id="SM00448">
    <property type="entry name" value="REC"/>
    <property type="match status" value="1"/>
</dbReference>
<dbReference type="PANTHER" id="PTHR48111">
    <property type="entry name" value="REGULATOR OF RPOS"/>
    <property type="match status" value="1"/>
</dbReference>
<evidence type="ECO:0000256" key="1">
    <source>
        <dbReference type="ARBA" id="ARBA00022553"/>
    </source>
</evidence>
<dbReference type="CDD" id="cd00383">
    <property type="entry name" value="trans_reg_C"/>
    <property type="match status" value="1"/>
</dbReference>
<dbReference type="FunFam" id="3.40.50.2300:FF:000002">
    <property type="entry name" value="DNA-binding response regulator PhoP"/>
    <property type="match status" value="1"/>
</dbReference>
<dbReference type="EMBL" id="CP076448">
    <property type="protein sequence ID" value="QXM24269.1"/>
    <property type="molecule type" value="Genomic_DNA"/>
</dbReference>
<evidence type="ECO:0000256" key="2">
    <source>
        <dbReference type="ARBA" id="ARBA00023012"/>
    </source>
</evidence>
<sequence length="220" mass="24018">MRVLLVEDDAGLAAQLRRALEAAGFTVDLAADGEEAAFRGEEGRYAACVLDLGLPRRDGLSVLTAWRAAGVATPVLILTARDTFADKVAGFRAGADDYVQKPFRMEEIVLRLRALTRRAAGHASAELVCGPLVYDSVAGSFTLEGLPLKLTAFEARILGYLMHQNGRIVSRTDLSEALYGEDADRDFNAMEVLVSRLRRKIAPCRIETLRGEGWRLSPPE</sequence>
<keyword evidence="11" id="KW-1185">Reference proteome</keyword>
<feature type="DNA-binding region" description="OmpR/PhoB-type" evidence="7">
    <location>
        <begin position="124"/>
        <end position="218"/>
    </location>
</feature>
<dbReference type="KEGG" id="elio:KO353_13565"/>
<evidence type="ECO:0000259" key="8">
    <source>
        <dbReference type="PROSITE" id="PS50110"/>
    </source>
</evidence>
<evidence type="ECO:0000313" key="10">
    <source>
        <dbReference type="EMBL" id="QXM24269.1"/>
    </source>
</evidence>
<dbReference type="InterPro" id="IPR001867">
    <property type="entry name" value="OmpR/PhoB-type_DNA-bd"/>
</dbReference>
<feature type="domain" description="Response regulatory" evidence="8">
    <location>
        <begin position="2"/>
        <end position="116"/>
    </location>
</feature>
<dbReference type="SMART" id="SM00862">
    <property type="entry name" value="Trans_reg_C"/>
    <property type="match status" value="1"/>
</dbReference>
<dbReference type="GO" id="GO:0000976">
    <property type="term" value="F:transcription cis-regulatory region binding"/>
    <property type="evidence" value="ECO:0007669"/>
    <property type="project" value="TreeGrafter"/>
</dbReference>
<dbReference type="GO" id="GO:0005829">
    <property type="term" value="C:cytosol"/>
    <property type="evidence" value="ECO:0007669"/>
    <property type="project" value="TreeGrafter"/>
</dbReference>
<dbReference type="PROSITE" id="PS50110">
    <property type="entry name" value="RESPONSE_REGULATORY"/>
    <property type="match status" value="1"/>
</dbReference>
<name>A0A975U0Z2_9PROT</name>
<keyword evidence="1 6" id="KW-0597">Phosphoprotein</keyword>
<keyword evidence="3" id="KW-0805">Transcription regulation</keyword>
<evidence type="ECO:0000256" key="4">
    <source>
        <dbReference type="ARBA" id="ARBA00023125"/>
    </source>
</evidence>
<evidence type="ECO:0000313" key="11">
    <source>
        <dbReference type="Proteomes" id="UP000694001"/>
    </source>
</evidence>
<feature type="domain" description="OmpR/PhoB-type" evidence="9">
    <location>
        <begin position="124"/>
        <end position="218"/>
    </location>
</feature>
<dbReference type="Proteomes" id="UP000694001">
    <property type="component" value="Chromosome"/>
</dbReference>
<reference evidence="10" key="1">
    <citation type="submission" date="2021-06" db="EMBL/GenBank/DDBJ databases">
        <title>Elioraea tepida, sp. nov., a moderately thermophilic aerobic anoxygenic phototrophic bacterium isolated from an alkaline siliceous hot spring mat community in Yellowstone National Park, WY, USA.</title>
        <authorList>
            <person name="Saini M.K."/>
            <person name="Yoshida S."/>
            <person name="Sebastian A."/>
            <person name="Hirose S."/>
            <person name="Hara E."/>
            <person name="Tamaki H."/>
            <person name="Soulier N.T."/>
            <person name="Albert I."/>
            <person name="Hanada S."/>
            <person name="Bryant D.A."/>
            <person name="Tank M."/>
        </authorList>
    </citation>
    <scope>NUCLEOTIDE SEQUENCE</scope>
    <source>
        <strain evidence="10">MS-P2</strain>
    </source>
</reference>
<dbReference type="GO" id="GO:0006355">
    <property type="term" value="P:regulation of DNA-templated transcription"/>
    <property type="evidence" value="ECO:0007669"/>
    <property type="project" value="InterPro"/>
</dbReference>
<keyword evidence="5" id="KW-0804">Transcription</keyword>
<evidence type="ECO:0000259" key="9">
    <source>
        <dbReference type="PROSITE" id="PS51755"/>
    </source>
</evidence>
<evidence type="ECO:0000256" key="3">
    <source>
        <dbReference type="ARBA" id="ARBA00023015"/>
    </source>
</evidence>
<dbReference type="PANTHER" id="PTHR48111:SF37">
    <property type="entry name" value="RESPONSE REGULATOR PROTEIN CARR"/>
    <property type="match status" value="1"/>
</dbReference>
<feature type="modified residue" description="4-aspartylphosphate" evidence="6">
    <location>
        <position position="51"/>
    </location>
</feature>
<evidence type="ECO:0000256" key="6">
    <source>
        <dbReference type="PROSITE-ProRule" id="PRU00169"/>
    </source>
</evidence>
<evidence type="ECO:0000256" key="5">
    <source>
        <dbReference type="ARBA" id="ARBA00023163"/>
    </source>
</evidence>
<proteinExistence type="predicted"/>
<protein>
    <submittedName>
        <fullName evidence="10">Response regulator transcription factor</fullName>
    </submittedName>
</protein>
<keyword evidence="2" id="KW-0902">Two-component regulatory system</keyword>
<dbReference type="Pfam" id="PF00072">
    <property type="entry name" value="Response_reg"/>
    <property type="match status" value="1"/>
</dbReference>
<keyword evidence="4 7" id="KW-0238">DNA-binding</keyword>
<dbReference type="GO" id="GO:0000156">
    <property type="term" value="F:phosphorelay response regulator activity"/>
    <property type="evidence" value="ECO:0007669"/>
    <property type="project" value="TreeGrafter"/>
</dbReference>
<dbReference type="InterPro" id="IPR039420">
    <property type="entry name" value="WalR-like"/>
</dbReference>
<evidence type="ECO:0000256" key="7">
    <source>
        <dbReference type="PROSITE-ProRule" id="PRU01091"/>
    </source>
</evidence>
<dbReference type="RefSeq" id="WP_218285312.1">
    <property type="nucleotide sequence ID" value="NZ_CP076448.1"/>
</dbReference>
<dbReference type="PROSITE" id="PS51755">
    <property type="entry name" value="OMPR_PHOB"/>
    <property type="match status" value="1"/>
</dbReference>
<gene>
    <name evidence="10" type="ORF">KO353_13565</name>
</gene>
<dbReference type="InterPro" id="IPR001789">
    <property type="entry name" value="Sig_transdc_resp-reg_receiver"/>
</dbReference>
<organism evidence="10 11">
    <name type="scientific">Elioraea tepida</name>
    <dbReference type="NCBI Taxonomy" id="2843330"/>
    <lineage>
        <taxon>Bacteria</taxon>
        <taxon>Pseudomonadati</taxon>
        <taxon>Pseudomonadota</taxon>
        <taxon>Alphaproteobacteria</taxon>
        <taxon>Acetobacterales</taxon>
        <taxon>Elioraeaceae</taxon>
        <taxon>Elioraea</taxon>
    </lineage>
</organism>
<dbReference type="GO" id="GO:0032993">
    <property type="term" value="C:protein-DNA complex"/>
    <property type="evidence" value="ECO:0007669"/>
    <property type="project" value="TreeGrafter"/>
</dbReference>
<dbReference type="Pfam" id="PF00486">
    <property type="entry name" value="Trans_reg_C"/>
    <property type="match status" value="1"/>
</dbReference>